<feature type="binding site" evidence="4">
    <location>
        <position position="1007"/>
    </location>
    <ligand>
        <name>Fe cation</name>
        <dbReference type="ChEBI" id="CHEBI:24875"/>
        <note>catalytic</note>
    </ligand>
</feature>
<evidence type="ECO:0000256" key="3">
    <source>
        <dbReference type="ARBA" id="ARBA00023004"/>
    </source>
</evidence>
<comment type="similarity">
    <text evidence="1 5">Belongs to the carotenoid oxygenase family.</text>
</comment>
<keyword evidence="3 4" id="KW-0408">Iron</keyword>
<evidence type="ECO:0000256" key="4">
    <source>
        <dbReference type="PIRSR" id="PIRSR604294-1"/>
    </source>
</evidence>
<feature type="domain" description="DEP" evidence="7">
    <location>
        <begin position="8"/>
        <end position="92"/>
    </location>
</feature>
<feature type="region of interest" description="Disordered" evidence="6">
    <location>
        <begin position="135"/>
        <end position="157"/>
    </location>
</feature>
<dbReference type="SMART" id="SM00049">
    <property type="entry name" value="DEP"/>
    <property type="match status" value="1"/>
</dbReference>
<evidence type="ECO:0000313" key="8">
    <source>
        <dbReference type="EMBL" id="TRY88656.1"/>
    </source>
</evidence>
<feature type="non-terminal residue" evidence="8">
    <location>
        <position position="1"/>
    </location>
</feature>
<dbReference type="SUPFAM" id="SSF48350">
    <property type="entry name" value="GTPase activation domain, GAP"/>
    <property type="match status" value="1"/>
</dbReference>
<dbReference type="Pfam" id="PF03055">
    <property type="entry name" value="RPE65"/>
    <property type="match status" value="1"/>
</dbReference>
<dbReference type="Proteomes" id="UP000316079">
    <property type="component" value="Unassembled WGS sequence"/>
</dbReference>
<evidence type="ECO:0000313" key="9">
    <source>
        <dbReference type="Proteomes" id="UP000316079"/>
    </source>
</evidence>
<dbReference type="InterPro" id="IPR036390">
    <property type="entry name" value="WH_DNA-bd_sf"/>
</dbReference>
<accession>A0A553QFF7</accession>
<dbReference type="Pfam" id="PF00610">
    <property type="entry name" value="DEP"/>
    <property type="match status" value="1"/>
</dbReference>
<comment type="cofactor">
    <cofactor evidence="4">
        <name>Fe(2+)</name>
        <dbReference type="ChEBI" id="CHEBI:29033"/>
    </cofactor>
    <text evidence="4">Binds 1 Fe(2+) ion per subunit.</text>
</comment>
<evidence type="ECO:0000256" key="1">
    <source>
        <dbReference type="ARBA" id="ARBA00006787"/>
    </source>
</evidence>
<feature type="binding site" evidence="4">
    <location>
        <position position="1293"/>
    </location>
    <ligand>
        <name>Fe cation</name>
        <dbReference type="ChEBI" id="CHEBI:24875"/>
        <note>catalytic</note>
    </ligand>
</feature>
<dbReference type="EMBL" id="SRMA01026030">
    <property type="protein sequence ID" value="TRY88656.1"/>
    <property type="molecule type" value="Genomic_DNA"/>
</dbReference>
<dbReference type="SUPFAM" id="SSF46785">
    <property type="entry name" value="Winged helix' DNA-binding domain"/>
    <property type="match status" value="1"/>
</dbReference>
<evidence type="ECO:0000256" key="6">
    <source>
        <dbReference type="SAM" id="MobiDB-lite"/>
    </source>
</evidence>
<feature type="compositionally biased region" description="Basic residues" evidence="6">
    <location>
        <begin position="466"/>
        <end position="475"/>
    </location>
</feature>
<gene>
    <name evidence="8" type="ORF">DNTS_025678</name>
</gene>
<dbReference type="InterPro" id="IPR004294">
    <property type="entry name" value="Carotenoid_Oase"/>
</dbReference>
<organism evidence="8 9">
    <name type="scientific">Danionella cerebrum</name>
    <dbReference type="NCBI Taxonomy" id="2873325"/>
    <lineage>
        <taxon>Eukaryota</taxon>
        <taxon>Metazoa</taxon>
        <taxon>Chordata</taxon>
        <taxon>Craniata</taxon>
        <taxon>Vertebrata</taxon>
        <taxon>Euteleostomi</taxon>
        <taxon>Actinopterygii</taxon>
        <taxon>Neopterygii</taxon>
        <taxon>Teleostei</taxon>
        <taxon>Ostariophysi</taxon>
        <taxon>Cypriniformes</taxon>
        <taxon>Danionidae</taxon>
        <taxon>Danioninae</taxon>
        <taxon>Danionella</taxon>
    </lineage>
</organism>
<evidence type="ECO:0000259" key="7">
    <source>
        <dbReference type="SMART" id="SM00049"/>
    </source>
</evidence>
<dbReference type="OrthoDB" id="524326at2759"/>
<dbReference type="GO" id="GO:0046872">
    <property type="term" value="F:metal ion binding"/>
    <property type="evidence" value="ECO:0007669"/>
    <property type="project" value="UniProtKB-KW"/>
</dbReference>
<feature type="region of interest" description="Disordered" evidence="6">
    <location>
        <begin position="295"/>
        <end position="319"/>
    </location>
</feature>
<dbReference type="InterPro" id="IPR036388">
    <property type="entry name" value="WH-like_DNA-bd_sf"/>
</dbReference>
<evidence type="ECO:0000256" key="2">
    <source>
        <dbReference type="ARBA" id="ARBA00022723"/>
    </source>
</evidence>
<dbReference type="STRING" id="623744.A0A553QFF7"/>
<proteinExistence type="inferred from homology"/>
<keyword evidence="2 4" id="KW-0479">Metal-binding</keyword>
<keyword evidence="9" id="KW-1185">Reference proteome</keyword>
<dbReference type="GO" id="GO:0035556">
    <property type="term" value="P:intracellular signal transduction"/>
    <property type="evidence" value="ECO:0007669"/>
    <property type="project" value="InterPro"/>
</dbReference>
<dbReference type="PANTHER" id="PTHR16206:SF12">
    <property type="entry name" value="DEP DOMAIN-CONTAINING PROTEIN 1A"/>
    <property type="match status" value="1"/>
</dbReference>
<sequence>WNEVTKLFRAGMPLKKHRQHFRVYGNCFTASAAVDCLHELLKNNCNFGPEVTRQQTIQLLKKFLKNHVIEDVKGRWGLEDLEDNGQLYRHVDWFPSTSPLKPIPNHSSLLRKRSLSMIDRETLFRFRGSKKFDKETLENVDPETQETPSGSSLGEAERCRELTEDDINVIWKNVTLTHLQKLVGSASLDDVLDPARVNPQFIVYNMTKVNKHGVVSLEDKTEDLPHWVLSAMKCLANWPKFNSAQPSYTGFERDVLKTVSDYFYGLSQPLLTYQYYELFVNILVLCGYIASPKSQPGKRKNQEELNCPQPAKTPHVNPANQFRSTECLLLSLIRKEEFEETDSPMRDIISSTAETKVAQQPIFRGRRASDGDRLDGSYLEIRKSDPLVGRIWPRSYSLEGFTDKCKSRLFKSSESLQSGSSDKSSLQIESPLEQNHKFQLQGSSGLNECCRETSTSFQSSSDLRRNKPRPARARPRSISNLFDIEENKETTASIFSIHAPVAEITMKPDSTSSIDLRGASLDVRPGVSINRRCQSSLDLSRPASTLLAHQHEQSLLQPTLERVAIEALQLCTLLLPPSSRRKLQLLLRMISRMSQNVDMPRLHDVIGTRTLLVQTFSRCVLSCEEVDDLDELLGTRLLSFLMDHHEDILQVPAYLCNAVEDHISYLKSLSTWPASGVAMPTYSFCRQISTQEFEQQKLSVSQAALADLLENLIKDKSMSVKEKKKKLKLFQKEYPEIYLRRFPTTESEAHLFADKPKIKPPMLLGIRKAKNLIFPASRGGVSRVNLILGMKHFCTQAWSSISMVSRLEHPAGGYKKLFETCEELAEPITAHVSGRIPPWLSGSLLRMGPGLFEIGNEPFYHVFDGQALIHKFDLKDGRVTYHRRFFTYFQGIEVTDNCLVNIYPIGEDFYACTETNYITKVDPDTLETIEKVDLCNYVSVNGLTAHPHIEADGTVYNIGNCFGKNMSLAYNIVKIPPPSKDESNPLEKSKVLVQFPSSERFKPSYVHSFGMTENHFVFVENPVKINLLKFLTSWSIRGTNYMDCFESNDKIGTWFHLATKNPGAYIDHKFRTSAFNVFHHINCFEDQGFIVVDLCTWKGFEFVYNYLYLANLKQNWEDIKKDAMRAPQPEVRRYVLPLDIHGEEQGKNLVSLPYTTATAVRCSDGTVWLEPEILFSGPRQALEFPQINYSKVCGKDYTFAYGLGLNHFVPDRICKLNVKSKETLIWQEPDAYPSEPLFIQSPGAKDEDDGVLLSIVVKPGVSQRPAFLLILNAADLTEISRAEVDVNIPITLHGIYKP</sequence>
<feature type="region of interest" description="Disordered" evidence="6">
    <location>
        <begin position="457"/>
        <end position="476"/>
    </location>
</feature>
<dbReference type="InterPro" id="IPR008936">
    <property type="entry name" value="Rho_GTPase_activation_prot"/>
</dbReference>
<dbReference type="Gene3D" id="1.10.10.10">
    <property type="entry name" value="Winged helix-like DNA-binding domain superfamily/Winged helix DNA-binding domain"/>
    <property type="match status" value="1"/>
</dbReference>
<name>A0A553QFF7_9TELE</name>
<protein>
    <recommendedName>
        <fullName evidence="7">DEP domain-containing protein</fullName>
    </recommendedName>
</protein>
<dbReference type="InterPro" id="IPR000591">
    <property type="entry name" value="DEP_dom"/>
</dbReference>
<reference evidence="8 9" key="1">
    <citation type="journal article" date="2019" name="Sci. Data">
        <title>Hybrid genome assembly and annotation of Danionella translucida.</title>
        <authorList>
            <person name="Kadobianskyi M."/>
            <person name="Schulze L."/>
            <person name="Schuelke M."/>
            <person name="Judkewitz B."/>
        </authorList>
    </citation>
    <scope>NUCLEOTIDE SEQUENCE [LARGE SCALE GENOMIC DNA]</scope>
    <source>
        <strain evidence="8 9">Bolton</strain>
    </source>
</reference>
<dbReference type="PANTHER" id="PTHR16206">
    <property type="entry name" value="DEP DOMAIN-CONTAINING"/>
    <property type="match status" value="1"/>
</dbReference>
<feature type="binding site" evidence="4">
    <location>
        <position position="1079"/>
    </location>
    <ligand>
        <name>Fe cation</name>
        <dbReference type="ChEBI" id="CHEBI:24875"/>
        <note>catalytic</note>
    </ligand>
</feature>
<evidence type="ECO:0000256" key="5">
    <source>
        <dbReference type="RuleBase" id="RU003799"/>
    </source>
</evidence>
<dbReference type="GO" id="GO:0016702">
    <property type="term" value="F:oxidoreductase activity, acting on single donors with incorporation of molecular oxygen, incorporation of two atoms of oxygen"/>
    <property type="evidence" value="ECO:0007669"/>
    <property type="project" value="InterPro"/>
</dbReference>
<comment type="caution">
    <text evidence="8">The sequence shown here is derived from an EMBL/GenBank/DDBJ whole genome shotgun (WGS) entry which is preliminary data.</text>
</comment>
<feature type="binding site" evidence="4">
    <location>
        <position position="946"/>
    </location>
    <ligand>
        <name>Fe cation</name>
        <dbReference type="ChEBI" id="CHEBI:24875"/>
        <note>catalytic</note>
    </ligand>
</feature>